<evidence type="ECO:0000256" key="11">
    <source>
        <dbReference type="ARBA" id="ARBA00023180"/>
    </source>
</evidence>
<evidence type="ECO:0000259" key="15">
    <source>
        <dbReference type="Pfam" id="PF23598"/>
    </source>
</evidence>
<dbReference type="EMBL" id="JXTB01000391">
    <property type="protein sequence ID" value="PON42521.1"/>
    <property type="molecule type" value="Genomic_DNA"/>
</dbReference>
<organism evidence="16 17">
    <name type="scientific">Parasponia andersonii</name>
    <name type="common">Sponia andersonii</name>
    <dbReference type="NCBI Taxonomy" id="3476"/>
    <lineage>
        <taxon>Eukaryota</taxon>
        <taxon>Viridiplantae</taxon>
        <taxon>Streptophyta</taxon>
        <taxon>Embryophyta</taxon>
        <taxon>Tracheophyta</taxon>
        <taxon>Spermatophyta</taxon>
        <taxon>Magnoliopsida</taxon>
        <taxon>eudicotyledons</taxon>
        <taxon>Gunneridae</taxon>
        <taxon>Pentapetalae</taxon>
        <taxon>rosids</taxon>
        <taxon>fabids</taxon>
        <taxon>Rosales</taxon>
        <taxon>Cannabaceae</taxon>
        <taxon>Parasponia</taxon>
    </lineage>
</organism>
<sequence>MSTSLFSWIFIFLILLRINIPVVSGRCLGHQQALLLQLRRNLEFDDQMSTKLAKWNVRSPDCCLWGGVSCEDGRVIVLDLSNEGISGELDNSSSLFNLHHLRSLDLSCNFFSSMIPSKIGNLTTLNYLNLSNAGFWGQIPSEVSQLRSLVTLDLSTTNDYESTILLAANELKLENPTMKVLVQNLSVLEELYLDGVNISTSGNGWCQALSSSLPNLRVLSLSDCSLSGPFDKSLKKLQSLSVIRLDNNDLFTPVPGFFANFSRLSTLSLHSCELYGAFPVELFKVPTLKSLDLTDNELLGGSLPEFPRNNSLQRLMLPFTNFSRALPTSIGNLWNLSILDLSNCHFNGTLPSSIAKLTQLNSLQLSFNNFTGPIPTFNMSNKLTQIDLSQNGLTGEIPSAHWEGLLNLVEIDLRHNFLKGSIPSSLFGLPSLKRISLSKNQFSGCILEFQTASPSTLYTLDLSSNNLEGSFPMSIFKLRNLSSLYLSYNKFNGTLQLDIFQRLVQLSVLDLSYNNWSVNASVSNYTLMSSFPQFVVLRLAFCNLRTFPDHLKNQSELVTLDLSNNQISGEIPSWIWEVGNRTHLAFLNLSHNHLVGMEKPYSFPDSLSLLDLHSNFLGGKIPVLPVSIGYVDFSNNNYDFSIPSDIFNGLSSLGFISLSNNSLTGIIPESICNASGLGILDLSYNKLSGKIPRCLFEIGDSLEVLNLRENNLRGPIHDALFPAGCDLKTLVLNGNFIDGWIPKSLSNCTALEILDLGQNNLIGEFPCLLESTTTLQVLILRSNKFHGTIGCPNTNGTWELLQILDLAHNNFSGELPGKWFKTLQEMMAHKDNVQAQVKNPNSNVLGFTHFYSVTSNVVQLSILDVYYRYTVTVTSKGQEMKLPKILTIFTSIDLSSNNFQGLIPAEMGKLQALSVLNLSNNALTGQIPSPIGDLRQLESLDLSRNNLIGTIPTSLEQLTFLSFLNLSFNRLVGKIPKANQFQTFSADSFGGNEGLCGFPLREKCLDEVETGTMKEHNHSNYGRKIDWNLLSAEIGFVVGFGIVVGPLLFSKRWRKWHFECVDDIVLRFFPSALSRKWLLWTTT</sequence>
<keyword evidence="8 12" id="KW-1133">Transmembrane helix</keyword>
<comment type="caution">
    <text evidence="16">The sequence shown here is derived from an EMBL/GenBank/DDBJ whole genome shotgun (WGS) entry which is preliminary data.</text>
</comment>
<dbReference type="SUPFAM" id="SSF52058">
    <property type="entry name" value="L domain-like"/>
    <property type="match status" value="2"/>
</dbReference>
<evidence type="ECO:0000256" key="13">
    <source>
        <dbReference type="SAM" id="SignalP"/>
    </source>
</evidence>
<feature type="chain" id="PRO_5015130391" evidence="13">
    <location>
        <begin position="26"/>
        <end position="1083"/>
    </location>
</feature>
<keyword evidence="9 12" id="KW-0472">Membrane</keyword>
<keyword evidence="3" id="KW-1003">Cell membrane</keyword>
<protein>
    <submittedName>
        <fullName evidence="16">Leucine-rich repeat domain containing protein</fullName>
    </submittedName>
</protein>
<keyword evidence="17" id="KW-1185">Reference proteome</keyword>
<evidence type="ECO:0000256" key="3">
    <source>
        <dbReference type="ARBA" id="ARBA00022475"/>
    </source>
</evidence>
<dbReference type="Gene3D" id="3.80.10.10">
    <property type="entry name" value="Ribonuclease Inhibitor"/>
    <property type="match status" value="6"/>
</dbReference>
<dbReference type="InterPro" id="IPR046956">
    <property type="entry name" value="RLP23-like"/>
</dbReference>
<evidence type="ECO:0000313" key="16">
    <source>
        <dbReference type="EMBL" id="PON42521.1"/>
    </source>
</evidence>
<dbReference type="PANTHER" id="PTHR48061:SF2">
    <property type="entry name" value="RECEPTOR LIKE PROTEIN 30-LIKE"/>
    <property type="match status" value="1"/>
</dbReference>
<evidence type="ECO:0000256" key="4">
    <source>
        <dbReference type="ARBA" id="ARBA00022614"/>
    </source>
</evidence>
<evidence type="ECO:0000259" key="14">
    <source>
        <dbReference type="Pfam" id="PF08263"/>
    </source>
</evidence>
<dbReference type="InterPro" id="IPR003591">
    <property type="entry name" value="Leu-rich_rpt_typical-subtyp"/>
</dbReference>
<dbReference type="Proteomes" id="UP000237105">
    <property type="component" value="Unassembled WGS sequence"/>
</dbReference>
<evidence type="ECO:0000313" key="17">
    <source>
        <dbReference type="Proteomes" id="UP000237105"/>
    </source>
</evidence>
<evidence type="ECO:0000256" key="1">
    <source>
        <dbReference type="ARBA" id="ARBA00004251"/>
    </source>
</evidence>
<keyword evidence="11" id="KW-0325">Glycoprotein</keyword>
<name>A0A2P5B184_PARAD</name>
<reference evidence="17" key="1">
    <citation type="submission" date="2016-06" db="EMBL/GenBank/DDBJ databases">
        <title>Parallel loss of symbiosis genes in relatives of nitrogen-fixing non-legume Parasponia.</title>
        <authorList>
            <person name="Van Velzen R."/>
            <person name="Holmer R."/>
            <person name="Bu F."/>
            <person name="Rutten L."/>
            <person name="Van Zeijl A."/>
            <person name="Liu W."/>
            <person name="Santuari L."/>
            <person name="Cao Q."/>
            <person name="Sharma T."/>
            <person name="Shen D."/>
            <person name="Roswanjaya Y."/>
            <person name="Wardhani T."/>
            <person name="Kalhor M.S."/>
            <person name="Jansen J."/>
            <person name="Van den Hoogen J."/>
            <person name="Gungor B."/>
            <person name="Hartog M."/>
            <person name="Hontelez J."/>
            <person name="Verver J."/>
            <person name="Yang W.-C."/>
            <person name="Schijlen E."/>
            <person name="Repin R."/>
            <person name="Schilthuizen M."/>
            <person name="Schranz E."/>
            <person name="Heidstra R."/>
            <person name="Miyata K."/>
            <person name="Fedorova E."/>
            <person name="Kohlen W."/>
            <person name="Bisseling T."/>
            <person name="Smit S."/>
            <person name="Geurts R."/>
        </authorList>
    </citation>
    <scope>NUCLEOTIDE SEQUENCE [LARGE SCALE GENOMIC DNA]</scope>
    <source>
        <strain evidence="17">cv. WU1-14</strain>
    </source>
</reference>
<evidence type="ECO:0000256" key="8">
    <source>
        <dbReference type="ARBA" id="ARBA00022989"/>
    </source>
</evidence>
<dbReference type="FunFam" id="3.80.10.10:FF:000095">
    <property type="entry name" value="LRR receptor-like serine/threonine-protein kinase GSO1"/>
    <property type="match status" value="1"/>
</dbReference>
<keyword evidence="10" id="KW-0675">Receptor</keyword>
<dbReference type="Pfam" id="PF08263">
    <property type="entry name" value="LRRNT_2"/>
    <property type="match status" value="1"/>
</dbReference>
<dbReference type="SUPFAM" id="SSF52047">
    <property type="entry name" value="RNI-like"/>
    <property type="match status" value="1"/>
</dbReference>
<dbReference type="InterPro" id="IPR001611">
    <property type="entry name" value="Leu-rich_rpt"/>
</dbReference>
<evidence type="ECO:0000256" key="7">
    <source>
        <dbReference type="ARBA" id="ARBA00022737"/>
    </source>
</evidence>
<dbReference type="PRINTS" id="PR00019">
    <property type="entry name" value="LEURICHRPT"/>
</dbReference>
<keyword evidence="5 12" id="KW-0812">Transmembrane</keyword>
<dbReference type="InterPro" id="IPR013210">
    <property type="entry name" value="LRR_N_plant-typ"/>
</dbReference>
<dbReference type="STRING" id="3476.A0A2P5B184"/>
<evidence type="ECO:0000256" key="6">
    <source>
        <dbReference type="ARBA" id="ARBA00022729"/>
    </source>
</evidence>
<comment type="subcellular location">
    <subcellularLocation>
        <location evidence="1">Cell membrane</location>
        <topology evidence="1">Single-pass type I membrane protein</topology>
    </subcellularLocation>
</comment>
<evidence type="ECO:0000256" key="10">
    <source>
        <dbReference type="ARBA" id="ARBA00023170"/>
    </source>
</evidence>
<feature type="domain" description="Disease resistance R13L4/SHOC-2-like LRR" evidence="15">
    <location>
        <begin position="77"/>
        <end position="293"/>
    </location>
</feature>
<dbReference type="InterPro" id="IPR032675">
    <property type="entry name" value="LRR_dom_sf"/>
</dbReference>
<dbReference type="SMART" id="SM00369">
    <property type="entry name" value="LRR_TYP"/>
    <property type="match status" value="9"/>
</dbReference>
<dbReference type="Pfam" id="PF23598">
    <property type="entry name" value="LRR_14"/>
    <property type="match status" value="1"/>
</dbReference>
<dbReference type="InterPro" id="IPR055414">
    <property type="entry name" value="LRR_R13L4/SHOC2-like"/>
</dbReference>
<evidence type="ECO:0000256" key="9">
    <source>
        <dbReference type="ARBA" id="ARBA00023136"/>
    </source>
</evidence>
<dbReference type="FunFam" id="3.80.10.10:FF:000111">
    <property type="entry name" value="LRR receptor-like serine/threonine-protein kinase ERECTA"/>
    <property type="match status" value="1"/>
</dbReference>
<feature type="domain" description="Leucine-rich repeat-containing N-terminal plant-type" evidence="14">
    <location>
        <begin position="31"/>
        <end position="70"/>
    </location>
</feature>
<keyword evidence="7" id="KW-0677">Repeat</keyword>
<dbReference type="GO" id="GO:0005886">
    <property type="term" value="C:plasma membrane"/>
    <property type="evidence" value="ECO:0007669"/>
    <property type="project" value="UniProtKB-SubCell"/>
</dbReference>
<feature type="transmembrane region" description="Helical" evidence="12">
    <location>
        <begin position="1027"/>
        <end position="1049"/>
    </location>
</feature>
<feature type="signal peptide" evidence="13">
    <location>
        <begin position="1"/>
        <end position="25"/>
    </location>
</feature>
<dbReference type="OrthoDB" id="1394818at2759"/>
<keyword evidence="4" id="KW-0433">Leucine-rich repeat</keyword>
<dbReference type="Pfam" id="PF13855">
    <property type="entry name" value="LRR_8"/>
    <property type="match status" value="4"/>
</dbReference>
<keyword evidence="6 13" id="KW-0732">Signal</keyword>
<dbReference type="PANTHER" id="PTHR48061">
    <property type="entry name" value="LEUCINE-RICH REPEAT RECEPTOR PROTEIN KINASE EMS1-LIKE-RELATED"/>
    <property type="match status" value="1"/>
</dbReference>
<evidence type="ECO:0000256" key="5">
    <source>
        <dbReference type="ARBA" id="ARBA00022692"/>
    </source>
</evidence>
<evidence type="ECO:0000256" key="2">
    <source>
        <dbReference type="ARBA" id="ARBA00009592"/>
    </source>
</evidence>
<dbReference type="AlphaFoldDB" id="A0A2P5B184"/>
<comment type="similarity">
    <text evidence="2">Belongs to the RLP family.</text>
</comment>
<accession>A0A2P5B184</accession>
<gene>
    <name evidence="16" type="ORF">PanWU01x14_281630</name>
</gene>
<evidence type="ECO:0000256" key="12">
    <source>
        <dbReference type="SAM" id="Phobius"/>
    </source>
</evidence>
<proteinExistence type="inferred from homology"/>
<dbReference type="Pfam" id="PF00560">
    <property type="entry name" value="LRR_1"/>
    <property type="match status" value="4"/>
</dbReference>